<reference evidence="5 6" key="1">
    <citation type="submission" date="2020-11" db="EMBL/GenBank/DDBJ databases">
        <title>Kefir isolates.</title>
        <authorList>
            <person name="Marcisauskas S."/>
            <person name="Kim Y."/>
            <person name="Blasche S."/>
        </authorList>
    </citation>
    <scope>NUCLEOTIDE SEQUENCE [LARGE SCALE GENOMIC DNA]</scope>
    <source>
        <strain evidence="5 6">OG2</strain>
    </source>
</reference>
<evidence type="ECO:0000256" key="3">
    <source>
        <dbReference type="ARBA" id="ARBA00023242"/>
    </source>
</evidence>
<proteinExistence type="predicted"/>
<dbReference type="Proteomes" id="UP000750334">
    <property type="component" value="Unassembled WGS sequence"/>
</dbReference>
<dbReference type="Pfam" id="PF11718">
    <property type="entry name" value="CPSF73-100_C"/>
    <property type="match status" value="1"/>
</dbReference>
<evidence type="ECO:0000313" key="5">
    <source>
        <dbReference type="EMBL" id="KAG0668844.1"/>
    </source>
</evidence>
<sequence>MSLHTIYIPNNLELSSVYEQLNSILFKSPTDNQDIILNALKLMGENIIQLTYMNSIIELTFINKDNSNNTRVDIDILDKDNNRITNKDQLELYNILLDTIILVLFNCNNNNNKQTILEEPASSILLICSLLKEQFGDTFTTNETTYQGIVQTEKYKATIDLHKMNVIESDSIPLKGRIESVLVMGRLICTPLC</sequence>
<dbReference type="GO" id="GO:0005634">
    <property type="term" value="C:nucleus"/>
    <property type="evidence" value="ECO:0007669"/>
    <property type="project" value="UniProtKB-SubCell"/>
</dbReference>
<keyword evidence="3" id="KW-0539">Nucleus</keyword>
<gene>
    <name evidence="5" type="primary">YSH1_2</name>
    <name evidence="5" type="ORF">C6P45_004327</name>
</gene>
<evidence type="ECO:0000313" key="6">
    <source>
        <dbReference type="Proteomes" id="UP000750334"/>
    </source>
</evidence>
<evidence type="ECO:0000256" key="2">
    <source>
        <dbReference type="ARBA" id="ARBA00022664"/>
    </source>
</evidence>
<dbReference type="OrthoDB" id="4070302at2759"/>
<evidence type="ECO:0000259" key="4">
    <source>
        <dbReference type="Pfam" id="PF11718"/>
    </source>
</evidence>
<evidence type="ECO:0000256" key="1">
    <source>
        <dbReference type="ARBA" id="ARBA00004123"/>
    </source>
</evidence>
<dbReference type="GO" id="GO:0006397">
    <property type="term" value="P:mRNA processing"/>
    <property type="evidence" value="ECO:0007669"/>
    <property type="project" value="UniProtKB-KW"/>
</dbReference>
<accession>A0A9P6WAK2</accession>
<dbReference type="InterPro" id="IPR021718">
    <property type="entry name" value="CPSF73-100_C"/>
</dbReference>
<protein>
    <submittedName>
        <fullName evidence="5">Endoribonuclease ysh1</fullName>
    </submittedName>
</protein>
<keyword evidence="2" id="KW-0507">mRNA processing</keyword>
<comment type="caution">
    <text evidence="5">The sequence shown here is derived from an EMBL/GenBank/DDBJ whole genome shotgun (WGS) entry which is preliminary data.</text>
</comment>
<dbReference type="EMBL" id="PUHR01000056">
    <property type="protein sequence ID" value="KAG0668844.1"/>
    <property type="molecule type" value="Genomic_DNA"/>
</dbReference>
<organism evidence="5 6">
    <name type="scientific">Maudiozyma exigua</name>
    <name type="common">Yeast</name>
    <name type="synonym">Kazachstania exigua</name>
    <dbReference type="NCBI Taxonomy" id="34358"/>
    <lineage>
        <taxon>Eukaryota</taxon>
        <taxon>Fungi</taxon>
        <taxon>Dikarya</taxon>
        <taxon>Ascomycota</taxon>
        <taxon>Saccharomycotina</taxon>
        <taxon>Saccharomycetes</taxon>
        <taxon>Saccharomycetales</taxon>
        <taxon>Saccharomycetaceae</taxon>
        <taxon>Maudiozyma</taxon>
    </lineage>
</organism>
<feature type="domain" description="Pre-mRNA 3'-end-processing endonuclease polyadenylation factor C-term" evidence="4">
    <location>
        <begin position="111"/>
        <end position="186"/>
    </location>
</feature>
<comment type="subcellular location">
    <subcellularLocation>
        <location evidence="1">Nucleus</location>
    </subcellularLocation>
</comment>
<dbReference type="AlphaFoldDB" id="A0A9P6WAK2"/>
<keyword evidence="6" id="KW-1185">Reference proteome</keyword>
<name>A0A9P6WAK2_MAUEX</name>